<evidence type="ECO:0000256" key="2">
    <source>
        <dbReference type="ARBA" id="ARBA00007362"/>
    </source>
</evidence>
<accession>A0ABU3CKL8</accession>
<evidence type="ECO:0000256" key="1">
    <source>
        <dbReference type="ARBA" id="ARBA00004141"/>
    </source>
</evidence>
<dbReference type="InterPro" id="IPR050638">
    <property type="entry name" value="AA-Vitamin_Transporters"/>
</dbReference>
<evidence type="ECO:0000256" key="5">
    <source>
        <dbReference type="ARBA" id="ARBA00023136"/>
    </source>
</evidence>
<keyword evidence="4 6" id="KW-1133">Transmembrane helix</keyword>
<feature type="domain" description="EamA" evidence="7">
    <location>
        <begin position="154"/>
        <end position="287"/>
    </location>
</feature>
<evidence type="ECO:0000313" key="9">
    <source>
        <dbReference type="Proteomes" id="UP001245285"/>
    </source>
</evidence>
<feature type="transmembrane region" description="Helical" evidence="6">
    <location>
        <begin position="123"/>
        <end position="143"/>
    </location>
</feature>
<name>A0ABU3CKL8_9FLAO</name>
<comment type="similarity">
    <text evidence="2">Belongs to the EamA transporter family.</text>
</comment>
<dbReference type="InterPro" id="IPR000620">
    <property type="entry name" value="EamA_dom"/>
</dbReference>
<sequence length="302" mass="32998">MPAKNLKWIYLVLLSLVWGSSFILIKKGLIGLSALQVGSFRIIFAAVFLILTGFKTLLKLNTSQWKWIIISGFVGSFFPVYLFSFAETEIDSAVASILNATTPLLTLIFGGFFFRAVFTQNKVLGVVIGLIGTLALILSGASVNPDQNYFYSGLVIVATGFYAMNVNILKMYMKDISALGIAAGNFFVLLFPALAMLYFSGFLSNDFTEGKILSSIGYVAILGILGTGVAMIIFNRLVQISDPVFTTSVTYTIPVVALGWGILDGEIFSLWQLFSASVIMVGVFVVNRSKSLYTPRKKKLDK</sequence>
<feature type="transmembrane region" description="Helical" evidence="6">
    <location>
        <begin position="176"/>
        <end position="200"/>
    </location>
</feature>
<feature type="domain" description="EamA" evidence="7">
    <location>
        <begin position="9"/>
        <end position="136"/>
    </location>
</feature>
<dbReference type="InterPro" id="IPR037185">
    <property type="entry name" value="EmrE-like"/>
</dbReference>
<feature type="transmembrane region" description="Helical" evidence="6">
    <location>
        <begin position="65"/>
        <end position="86"/>
    </location>
</feature>
<organism evidence="8 9">
    <name type="scientific">Autumnicola lenta</name>
    <dbReference type="NCBI Taxonomy" id="3075593"/>
    <lineage>
        <taxon>Bacteria</taxon>
        <taxon>Pseudomonadati</taxon>
        <taxon>Bacteroidota</taxon>
        <taxon>Flavobacteriia</taxon>
        <taxon>Flavobacteriales</taxon>
        <taxon>Flavobacteriaceae</taxon>
        <taxon>Autumnicola</taxon>
    </lineage>
</organism>
<comment type="subcellular location">
    <subcellularLocation>
        <location evidence="1">Membrane</location>
        <topology evidence="1">Multi-pass membrane protein</topology>
    </subcellularLocation>
</comment>
<dbReference type="Proteomes" id="UP001245285">
    <property type="component" value="Unassembled WGS sequence"/>
</dbReference>
<keyword evidence="9" id="KW-1185">Reference proteome</keyword>
<reference evidence="8 9" key="1">
    <citation type="submission" date="2023-09" db="EMBL/GenBank/DDBJ databases">
        <authorList>
            <person name="Rey-Velasco X."/>
        </authorList>
    </citation>
    <scope>NUCLEOTIDE SEQUENCE [LARGE SCALE GENOMIC DNA]</scope>
    <source>
        <strain evidence="8 9">F260</strain>
    </source>
</reference>
<feature type="transmembrane region" description="Helical" evidence="6">
    <location>
        <begin position="7"/>
        <end position="25"/>
    </location>
</feature>
<dbReference type="SUPFAM" id="SSF103481">
    <property type="entry name" value="Multidrug resistance efflux transporter EmrE"/>
    <property type="match status" value="2"/>
</dbReference>
<feature type="transmembrane region" description="Helical" evidence="6">
    <location>
        <begin position="149"/>
        <end position="169"/>
    </location>
</feature>
<feature type="transmembrane region" description="Helical" evidence="6">
    <location>
        <begin position="244"/>
        <end position="263"/>
    </location>
</feature>
<proteinExistence type="inferred from homology"/>
<evidence type="ECO:0000256" key="3">
    <source>
        <dbReference type="ARBA" id="ARBA00022692"/>
    </source>
</evidence>
<evidence type="ECO:0000313" key="8">
    <source>
        <dbReference type="EMBL" id="MDT0646895.1"/>
    </source>
</evidence>
<dbReference type="EMBL" id="JAVRHO010000011">
    <property type="protein sequence ID" value="MDT0646895.1"/>
    <property type="molecule type" value="Genomic_DNA"/>
</dbReference>
<protein>
    <submittedName>
        <fullName evidence="8">DMT family transporter</fullName>
    </submittedName>
</protein>
<keyword evidence="5 6" id="KW-0472">Membrane</keyword>
<feature type="transmembrane region" description="Helical" evidence="6">
    <location>
        <begin position="269"/>
        <end position="287"/>
    </location>
</feature>
<dbReference type="PANTHER" id="PTHR32322:SF2">
    <property type="entry name" value="EAMA DOMAIN-CONTAINING PROTEIN"/>
    <property type="match status" value="1"/>
</dbReference>
<evidence type="ECO:0000259" key="7">
    <source>
        <dbReference type="Pfam" id="PF00892"/>
    </source>
</evidence>
<evidence type="ECO:0000256" key="4">
    <source>
        <dbReference type="ARBA" id="ARBA00022989"/>
    </source>
</evidence>
<feature type="transmembrane region" description="Helical" evidence="6">
    <location>
        <begin position="37"/>
        <end position="58"/>
    </location>
</feature>
<comment type="caution">
    <text evidence="8">The sequence shown here is derived from an EMBL/GenBank/DDBJ whole genome shotgun (WGS) entry which is preliminary data.</text>
</comment>
<dbReference type="PANTHER" id="PTHR32322">
    <property type="entry name" value="INNER MEMBRANE TRANSPORTER"/>
    <property type="match status" value="1"/>
</dbReference>
<keyword evidence="3 6" id="KW-0812">Transmembrane</keyword>
<feature type="transmembrane region" description="Helical" evidence="6">
    <location>
        <begin position="212"/>
        <end position="232"/>
    </location>
</feature>
<feature type="transmembrane region" description="Helical" evidence="6">
    <location>
        <begin position="92"/>
        <end position="114"/>
    </location>
</feature>
<evidence type="ECO:0000256" key="6">
    <source>
        <dbReference type="SAM" id="Phobius"/>
    </source>
</evidence>
<gene>
    <name evidence="8" type="ORF">RM545_09340</name>
</gene>
<dbReference type="RefSeq" id="WP_311495057.1">
    <property type="nucleotide sequence ID" value="NZ_JAVRHO010000011.1"/>
</dbReference>
<dbReference type="Pfam" id="PF00892">
    <property type="entry name" value="EamA"/>
    <property type="match status" value="2"/>
</dbReference>